<dbReference type="Pfam" id="PF13393">
    <property type="entry name" value="tRNA-synt_His"/>
    <property type="match status" value="1"/>
</dbReference>
<dbReference type="GO" id="GO:0004694">
    <property type="term" value="F:eukaryotic translation initiation factor 2alpha kinase activity"/>
    <property type="evidence" value="ECO:0007669"/>
    <property type="project" value="EnsemblFungi"/>
</dbReference>
<dbReference type="InterPro" id="IPR016135">
    <property type="entry name" value="UBQ-conjugating_enzyme/RWD"/>
</dbReference>
<evidence type="ECO:0000256" key="11">
    <source>
        <dbReference type="PIRSR" id="PIRSR000660-1"/>
    </source>
</evidence>
<keyword evidence="5 18" id="KW-0418">Kinase</keyword>
<dbReference type="PROSITE" id="PS00108">
    <property type="entry name" value="PROTEIN_KINASE_ST"/>
    <property type="match status" value="1"/>
</dbReference>
<dbReference type="GO" id="GO:0003725">
    <property type="term" value="F:double-stranded RNA binding"/>
    <property type="evidence" value="ECO:0007669"/>
    <property type="project" value="EnsemblFungi"/>
</dbReference>
<dbReference type="GO" id="GO:0015935">
    <property type="term" value="C:small ribosomal subunit"/>
    <property type="evidence" value="ECO:0007669"/>
    <property type="project" value="EnsemblFungi"/>
</dbReference>
<evidence type="ECO:0000256" key="4">
    <source>
        <dbReference type="ARBA" id="ARBA00022741"/>
    </source>
</evidence>
<evidence type="ECO:0000256" key="2">
    <source>
        <dbReference type="ARBA" id="ARBA00022527"/>
    </source>
</evidence>
<dbReference type="GeneID" id="30981345"/>
<dbReference type="GO" id="GO:0022626">
    <property type="term" value="C:cytosolic ribosome"/>
    <property type="evidence" value="ECO:0007669"/>
    <property type="project" value="EnsemblFungi"/>
</dbReference>
<dbReference type="InterPro" id="IPR036621">
    <property type="entry name" value="Anticodon-bd_dom_sf"/>
</dbReference>
<dbReference type="SMART" id="SM00220">
    <property type="entry name" value="S_TKc"/>
    <property type="match status" value="1"/>
</dbReference>
<dbReference type="SUPFAM" id="SSF54495">
    <property type="entry name" value="UBC-like"/>
    <property type="match status" value="1"/>
</dbReference>
<dbReference type="GO" id="GO:0071232">
    <property type="term" value="P:cellular response to histidine"/>
    <property type="evidence" value="ECO:0007669"/>
    <property type="project" value="EnsemblFungi"/>
</dbReference>
<dbReference type="GO" id="GO:0015934">
    <property type="term" value="C:large ribosomal subunit"/>
    <property type="evidence" value="ECO:0007669"/>
    <property type="project" value="EnsemblFungi"/>
</dbReference>
<dbReference type="GO" id="GO:0030447">
    <property type="term" value="P:filamentous growth"/>
    <property type="evidence" value="ECO:0007669"/>
    <property type="project" value="UniProtKB-ARBA"/>
</dbReference>
<dbReference type="GO" id="GO:0043023">
    <property type="term" value="F:ribosomal large subunit binding"/>
    <property type="evidence" value="ECO:0007669"/>
    <property type="project" value="EnsemblFungi"/>
</dbReference>
<dbReference type="GO" id="GO:0031369">
    <property type="term" value="F:translation initiation factor binding"/>
    <property type="evidence" value="ECO:0007669"/>
    <property type="project" value="EnsemblFungi"/>
</dbReference>
<dbReference type="PROSITE" id="PS50011">
    <property type="entry name" value="PROTEIN_KINASE_DOM"/>
    <property type="match status" value="2"/>
</dbReference>
<dbReference type="EC" id="2.7.11.1" evidence="1"/>
<comment type="catalytic activity">
    <reaction evidence="9">
        <text>L-threonyl-[protein] + ATP = O-phospho-L-threonyl-[protein] + ADP + H(+)</text>
        <dbReference type="Rhea" id="RHEA:46608"/>
        <dbReference type="Rhea" id="RHEA-COMP:11060"/>
        <dbReference type="Rhea" id="RHEA-COMP:11605"/>
        <dbReference type="ChEBI" id="CHEBI:15378"/>
        <dbReference type="ChEBI" id="CHEBI:30013"/>
        <dbReference type="ChEBI" id="CHEBI:30616"/>
        <dbReference type="ChEBI" id="CHEBI:61977"/>
        <dbReference type="ChEBI" id="CHEBI:456216"/>
        <dbReference type="EC" id="2.7.11.1"/>
    </reaction>
    <physiologicalReaction direction="left-to-right" evidence="9">
        <dbReference type="Rhea" id="RHEA:46609"/>
    </physiologicalReaction>
</comment>
<dbReference type="GO" id="GO:0005634">
    <property type="term" value="C:nucleus"/>
    <property type="evidence" value="ECO:0007669"/>
    <property type="project" value="TreeGrafter"/>
</dbReference>
<evidence type="ECO:0000256" key="8">
    <source>
        <dbReference type="ARBA" id="ARBA00037982"/>
    </source>
</evidence>
<dbReference type="InterPro" id="IPR016255">
    <property type="entry name" value="Gcn2"/>
</dbReference>
<comment type="similarity">
    <text evidence="8">Belongs to the protein kinase superfamily. Ser/Thr protein kinase family. GCN2 subfamily.</text>
</comment>
<evidence type="ECO:0000256" key="13">
    <source>
        <dbReference type="PROSITE-ProRule" id="PRU10141"/>
    </source>
</evidence>
<evidence type="ECO:0000256" key="5">
    <source>
        <dbReference type="ARBA" id="ARBA00022777"/>
    </source>
</evidence>
<reference evidence="19" key="1">
    <citation type="submission" date="2016-05" db="EMBL/GenBank/DDBJ databases">
        <title>Comparative genomics of biotechnologically important yeasts.</title>
        <authorList>
            <consortium name="DOE Joint Genome Institute"/>
            <person name="Riley R."/>
            <person name="Haridas S."/>
            <person name="Wolfe K.H."/>
            <person name="Lopes M.R."/>
            <person name="Hittinger C.T."/>
            <person name="Goker M."/>
            <person name="Salamov A."/>
            <person name="Wisecaver J."/>
            <person name="Long T.M."/>
            <person name="Aerts A.L."/>
            <person name="Barry K."/>
            <person name="Choi C."/>
            <person name="Clum A."/>
            <person name="Coughlan A.Y."/>
            <person name="Deshpande S."/>
            <person name="Douglass A.P."/>
            <person name="Hanson S.J."/>
            <person name="Klenk H.-P."/>
            <person name="Labutti K."/>
            <person name="Lapidus A."/>
            <person name="Lindquist E."/>
            <person name="Lipzen A."/>
            <person name="Meier-Kolthoff J.P."/>
            <person name="Ohm R.A."/>
            <person name="Otillar R.P."/>
            <person name="Pangilinan J."/>
            <person name="Peng Y."/>
            <person name="Rokas A."/>
            <person name="Rosa C.A."/>
            <person name="Scheuner C."/>
            <person name="Sibirny A.A."/>
            <person name="Slot J.C."/>
            <person name="Stielow J.B."/>
            <person name="Sun H."/>
            <person name="Kurtzman C.P."/>
            <person name="Blackwell M."/>
            <person name="Grigoriev I.V."/>
            <person name="Jeffries T.W."/>
        </authorList>
    </citation>
    <scope>NUCLEOTIDE SEQUENCE [LARGE SCALE GENOMIC DNA]</scope>
    <source>
        <strain evidence="19">NRRL Y-17324</strain>
    </source>
</reference>
<keyword evidence="14" id="KW-0175">Coiled coil</keyword>
<dbReference type="GO" id="GO:0034198">
    <property type="term" value="P:cellular response to amino acid starvation"/>
    <property type="evidence" value="ECO:0007669"/>
    <property type="project" value="EnsemblFungi"/>
</dbReference>
<dbReference type="Gene3D" id="3.30.200.20">
    <property type="entry name" value="Phosphorylase Kinase, domain 1"/>
    <property type="match status" value="1"/>
</dbReference>
<dbReference type="GO" id="GO:0004860">
    <property type="term" value="F:protein kinase inhibitor activity"/>
    <property type="evidence" value="ECO:0007669"/>
    <property type="project" value="EnsemblFungi"/>
</dbReference>
<dbReference type="GO" id="GO:0140469">
    <property type="term" value="P:GCN2-mediated signaling"/>
    <property type="evidence" value="ECO:0007669"/>
    <property type="project" value="EnsemblFungi"/>
</dbReference>
<dbReference type="InterPro" id="IPR011009">
    <property type="entry name" value="Kinase-like_dom_sf"/>
</dbReference>
<dbReference type="Pfam" id="PF05773">
    <property type="entry name" value="RWD"/>
    <property type="match status" value="1"/>
</dbReference>
<evidence type="ECO:0000256" key="3">
    <source>
        <dbReference type="ARBA" id="ARBA00022679"/>
    </source>
</evidence>
<dbReference type="PANTHER" id="PTHR11042:SF160">
    <property type="entry name" value="EUKARYOTIC TRANSLATION INITIATION FACTOR 2-ALPHA KINASE 1"/>
    <property type="match status" value="1"/>
</dbReference>
<dbReference type="PIRSF" id="PIRSF000660">
    <property type="entry name" value="Ser/Thr_PK_GCN2"/>
    <property type="match status" value="1"/>
</dbReference>
<dbReference type="InterPro" id="IPR006575">
    <property type="entry name" value="RWD_dom"/>
</dbReference>
<feature type="active site" description="Proton acceptor" evidence="11">
    <location>
        <position position="893"/>
    </location>
</feature>
<dbReference type="InterPro" id="IPR008271">
    <property type="entry name" value="Ser/Thr_kinase_AS"/>
</dbReference>
<dbReference type="GO" id="GO:1990611">
    <property type="term" value="P:regulation of cytoplasmic translational initiation in response to stress"/>
    <property type="evidence" value="ECO:0007669"/>
    <property type="project" value="EnsemblFungi"/>
</dbReference>
<feature type="coiled-coil region" evidence="14">
    <location>
        <begin position="87"/>
        <end position="172"/>
    </location>
</feature>
<protein>
    <recommendedName>
        <fullName evidence="1">non-specific serine/threonine protein kinase</fullName>
        <ecNumber evidence="1">2.7.11.1</ecNumber>
    </recommendedName>
</protein>
<dbReference type="Proteomes" id="UP000094285">
    <property type="component" value="Unassembled WGS sequence"/>
</dbReference>
<dbReference type="CDD" id="cd14046">
    <property type="entry name" value="STKc_EIF2AK4_GCN2_rpt2"/>
    <property type="match status" value="1"/>
</dbReference>
<dbReference type="InterPro" id="IPR041715">
    <property type="entry name" value="HisRS-like_core"/>
</dbReference>
<evidence type="ECO:0000256" key="1">
    <source>
        <dbReference type="ARBA" id="ARBA00012513"/>
    </source>
</evidence>
<dbReference type="InterPro" id="IPR000719">
    <property type="entry name" value="Prot_kinase_dom"/>
</dbReference>
<dbReference type="GO" id="GO:0005524">
    <property type="term" value="F:ATP binding"/>
    <property type="evidence" value="ECO:0007669"/>
    <property type="project" value="UniProtKB-UniRule"/>
</dbReference>
<keyword evidence="19" id="KW-1185">Reference proteome</keyword>
<evidence type="ECO:0000256" key="6">
    <source>
        <dbReference type="ARBA" id="ARBA00022840"/>
    </source>
</evidence>
<dbReference type="PROSITE" id="PS00107">
    <property type="entry name" value="PROTEIN_KINASE_ATP"/>
    <property type="match status" value="1"/>
</dbReference>
<dbReference type="GO" id="GO:0042803">
    <property type="term" value="F:protein homodimerization activity"/>
    <property type="evidence" value="ECO:0007669"/>
    <property type="project" value="EnsemblFungi"/>
</dbReference>
<evidence type="ECO:0000256" key="14">
    <source>
        <dbReference type="SAM" id="Coils"/>
    </source>
</evidence>
<dbReference type="InterPro" id="IPR017441">
    <property type="entry name" value="Protein_kinase_ATP_BS"/>
</dbReference>
<dbReference type="Gene3D" id="1.10.510.10">
    <property type="entry name" value="Transferase(Phosphotransferase) domain 1"/>
    <property type="match status" value="2"/>
</dbReference>
<evidence type="ECO:0000256" key="7">
    <source>
        <dbReference type="ARBA" id="ARBA00023193"/>
    </source>
</evidence>
<dbReference type="STRING" id="984487.A0A1E4SRM0"/>
<gene>
    <name evidence="18" type="ORF">CANTADRAFT_24756</name>
</gene>
<dbReference type="Pfam" id="PF12745">
    <property type="entry name" value="HGTP_anticodon2"/>
    <property type="match status" value="1"/>
</dbReference>
<keyword evidence="4 12" id="KW-0547">Nucleotide-binding</keyword>
<evidence type="ECO:0000256" key="12">
    <source>
        <dbReference type="PIRSR" id="PIRSR000660-2"/>
    </source>
</evidence>
<dbReference type="EMBL" id="KV453909">
    <property type="protein sequence ID" value="ODV82087.1"/>
    <property type="molecule type" value="Genomic_DNA"/>
</dbReference>
<dbReference type="RefSeq" id="XP_020067209.1">
    <property type="nucleotide sequence ID" value="XM_020207208.1"/>
</dbReference>
<dbReference type="GO" id="GO:0000077">
    <property type="term" value="P:DNA damage checkpoint signaling"/>
    <property type="evidence" value="ECO:0007669"/>
    <property type="project" value="EnsemblFungi"/>
</dbReference>
<dbReference type="Gene3D" id="3.30.930.10">
    <property type="entry name" value="Bira Bifunctional Protein, Domain 2"/>
    <property type="match status" value="1"/>
</dbReference>
<feature type="region of interest" description="Disordered" evidence="15">
    <location>
        <begin position="1559"/>
        <end position="1595"/>
    </location>
</feature>
<dbReference type="Gene3D" id="3.10.110.10">
    <property type="entry name" value="Ubiquitin Conjugating Enzyme"/>
    <property type="match status" value="1"/>
</dbReference>
<keyword evidence="3" id="KW-0808">Transferase</keyword>
<dbReference type="GO" id="GO:0000049">
    <property type="term" value="F:tRNA binding"/>
    <property type="evidence" value="ECO:0007669"/>
    <property type="project" value="EnsemblFungi"/>
</dbReference>
<organism evidence="18 19">
    <name type="scientific">Suhomyces tanzawaensis NRRL Y-17324</name>
    <dbReference type="NCBI Taxonomy" id="984487"/>
    <lineage>
        <taxon>Eukaryota</taxon>
        <taxon>Fungi</taxon>
        <taxon>Dikarya</taxon>
        <taxon>Ascomycota</taxon>
        <taxon>Saccharomycotina</taxon>
        <taxon>Pichiomycetes</taxon>
        <taxon>Debaryomycetaceae</taxon>
        <taxon>Suhomyces</taxon>
    </lineage>
</organism>
<dbReference type="InterPro" id="IPR050339">
    <property type="entry name" value="CC_SR_Kinase"/>
</dbReference>
<evidence type="ECO:0000259" key="16">
    <source>
        <dbReference type="PROSITE" id="PS50011"/>
    </source>
</evidence>
<feature type="binding site" evidence="12">
    <location>
        <begin position="667"/>
        <end position="675"/>
    </location>
    <ligand>
        <name>ATP</name>
        <dbReference type="ChEBI" id="CHEBI:30616"/>
    </ligand>
</feature>
<dbReference type="SUPFAM" id="SSF55681">
    <property type="entry name" value="Class II aaRS and biotin synthetases"/>
    <property type="match status" value="1"/>
</dbReference>
<feature type="region of interest" description="Disordered" evidence="15">
    <location>
        <begin position="800"/>
        <end position="825"/>
    </location>
</feature>
<dbReference type="PANTHER" id="PTHR11042">
    <property type="entry name" value="EUKARYOTIC TRANSLATION INITIATION FACTOR 2-ALPHA KINASE EIF2-ALPHA KINASE -RELATED"/>
    <property type="match status" value="1"/>
</dbReference>
<feature type="domain" description="Protein kinase" evidence="16">
    <location>
        <begin position="246"/>
        <end position="562"/>
    </location>
</feature>
<keyword evidence="7" id="KW-0652">Protein synthesis inhibitor</keyword>
<dbReference type="SUPFAM" id="SSF56112">
    <property type="entry name" value="Protein kinase-like (PK-like)"/>
    <property type="match status" value="2"/>
</dbReference>
<dbReference type="CDD" id="cd23823">
    <property type="entry name" value="RWD_GCN2"/>
    <property type="match status" value="1"/>
</dbReference>
<evidence type="ECO:0000259" key="17">
    <source>
        <dbReference type="PROSITE" id="PS50908"/>
    </source>
</evidence>
<dbReference type="GO" id="GO:0017148">
    <property type="term" value="P:negative regulation of translation"/>
    <property type="evidence" value="ECO:0007669"/>
    <property type="project" value="UniProtKB-KW"/>
</dbReference>
<dbReference type="GO" id="GO:0071264">
    <property type="term" value="P:positive regulation of translational initiation in response to starvation"/>
    <property type="evidence" value="ECO:0007669"/>
    <property type="project" value="EnsemblFungi"/>
</dbReference>
<feature type="binding site" evidence="12">
    <location>
        <position position="690"/>
    </location>
    <ligand>
        <name>ATP</name>
        <dbReference type="ChEBI" id="CHEBI:30616"/>
    </ligand>
</feature>
<feature type="binding site" evidence="13">
    <location>
        <position position="691"/>
    </location>
    <ligand>
        <name>ATP</name>
        <dbReference type="ChEBI" id="CHEBI:30616"/>
    </ligand>
</feature>
<dbReference type="SMART" id="SM00591">
    <property type="entry name" value="RWD"/>
    <property type="match status" value="1"/>
</dbReference>
<evidence type="ECO:0000313" key="19">
    <source>
        <dbReference type="Proteomes" id="UP000094285"/>
    </source>
</evidence>
<keyword evidence="6 12" id="KW-0067">ATP-binding</keyword>
<dbReference type="Pfam" id="PF00069">
    <property type="entry name" value="Pkinase"/>
    <property type="match status" value="3"/>
</dbReference>
<evidence type="ECO:0000256" key="9">
    <source>
        <dbReference type="ARBA" id="ARBA00048659"/>
    </source>
</evidence>
<dbReference type="OrthoDB" id="341578at2759"/>
<dbReference type="PROSITE" id="PS50908">
    <property type="entry name" value="RWD"/>
    <property type="match status" value="1"/>
</dbReference>
<feature type="compositionally biased region" description="Acidic residues" evidence="15">
    <location>
        <begin position="803"/>
        <end position="813"/>
    </location>
</feature>
<evidence type="ECO:0000256" key="15">
    <source>
        <dbReference type="SAM" id="MobiDB-lite"/>
    </source>
</evidence>
<sequence>MEDVSISLACEIRQLDEVNSIASIYGDIFTNITPSGLVWNKKPCPHFQISLESCNNKDRPTLSLTLDIEFTQTYPLTPPIVKLLHPKNLLKVRIGALESRIKELIKEYPEEEVSFTIISEVKYLLDEFQQVTEKVLSLEEEREERLKKQRAELEKNEAKKQLELEVAQKKQNEDLNRQILKIQGEYDNEASSNHDNSVSLIVDDELIPTDPTHYFVFENSIVGDLPGSRVAFKFKAVLGFIKYNKNDLLSSIGTQNIVKPYLPKEVQSKIDKQGIELSYLLTEIDFDNAYYNTDQGKREIQDLETELQLILNVNHDNISKLYGFQIDKKPTNGWKVRLLTEFSSASDSLQDILPTAEFINWALARTWVIQLLPALEYLHNAGFVHKTLCPLTVFVHEMEIDAYESASDDDNEILDHLMSTKIHKISHPSYGFRLLNMIHTHPNPKSTETLRPRKGSNNEGLIKGSYTFIPKDWIAPELATGSHHQKTDIWDLGVLLMRVMLNYNVLLTTFKTPQSFHADFKVEDFSGVELYAALVYDFLSKLLQQKIAKRPSPLELNAVKFLRDGPIIMNNQNLSVFAKYTHPVVIASEVESKPIDTKGVKINRTVGRNEVNTLVDNFRRQTLASVQSTGKRRYSNNQRPYFGDTQQTGSLRNAARFQRDFEEVGKLGKGGFGEVVKARNRIEGTFYAIKKIKHRADKLDSLLSEVLSLARLNHQFIVRYYGTWVEELEDSSAAIESDDLESESESEFDPINARSSSFLRSHDSSFQVDYITNSFDPQIDFGSLSDDNLSSDGFEFANSDDLGTIEDDSEEETSNSTSKEDGSKGALKDKALKLKEHNPKSILYIQMEFCENNTLLNLIEQGLPGNSNEYWRLFRQILEAVSYIHGEGFIHRDLKPMNIFIDKSNNVKVGDFGLAKNSQFASVVLTNNQVNSTNKDYSTIVGTLFYTAKEVATGDYDEKVDMYSLGIILFEMCYSLSTGMERAMILNNLRLQSVDFPSNFTESKYHTEKKIVRLLLDHDPKTRPGASQLLQSGWLPVEHQDQVIKEALKSLADPASPWQQQVRQTLFNQPYLLAKDLMFDNYSKNSHIHHLEHSTSDYLIFSKMIQELFTIFHNHGAIEDYASNILAPKTPAQSSELVYELLDKSGSVLSLPYDLILPTARFLSRNNVTIPKLYRHEFVYRPNLRGSGIPDKYSTVSLDIVTSDPSTKASNDAECLKIIDEILHSFPCFKTKNSQALIIINHYDILDAIISYSFGNIGIDEKKRHEVIGILSQLGIDKSTDEVKRILREDIQIPHTVTKDLIDGYNFTSEPEKVRQKIQKLMIDSPHLIKVEKSFAQIMEILLILKKLGVRSPIYMNPLSNYNSKYYGHGIMFQAVFKVDKNRRFSRIATGGRYDNLISAFTNKDIAKLNTPYSVGFSLSSTFIFLLMKNLLSRKVKGDIKVTDLQKWRGNRCDVLISSLNESFFSQFGYEILRHLWSNGISCDLFKSNSQDDMFQKAHIDGANWVVIIKQSISLVGSKKKKVKLNRNFKPIKVRNICTGKDIDLEYEELVKHLKEEIEERNGEQSEAPNGQDDSTNLNTNDDLHNEGKSSSNLQDLNPLYSIDINQKVIVVPNDAPRGRKNNKKEKWELENDSKVASAELMRNLSSCTVLTVDARDEVLDMIAITSISQPDEWLRKVIFSANNIPKSYAMNIYNTLTKEASKGQKWVVLHSPKTQKTTMVDLQR</sequence>
<feature type="domain" description="Protein kinase" evidence="16">
    <location>
        <begin position="661"/>
        <end position="1035"/>
    </location>
</feature>
<feature type="region of interest" description="Disordered" evidence="15">
    <location>
        <begin position="627"/>
        <end position="646"/>
    </location>
</feature>
<dbReference type="Gene3D" id="3.40.50.800">
    <property type="entry name" value="Anticodon-binding domain"/>
    <property type="match status" value="1"/>
</dbReference>
<accession>A0A1E4SRM0</accession>
<dbReference type="InterPro" id="IPR024435">
    <property type="entry name" value="HisRS-related_dom"/>
</dbReference>
<evidence type="ECO:0000256" key="10">
    <source>
        <dbReference type="ARBA" id="ARBA00048977"/>
    </source>
</evidence>
<dbReference type="GO" id="GO:1903833">
    <property type="term" value="P:positive regulation of cellular response to amino acid starvation"/>
    <property type="evidence" value="ECO:0007669"/>
    <property type="project" value="EnsemblFungi"/>
</dbReference>
<keyword evidence="2" id="KW-0723">Serine/threonine-protein kinase</keyword>
<evidence type="ECO:0000313" key="18">
    <source>
        <dbReference type="EMBL" id="ODV82087.1"/>
    </source>
</evidence>
<dbReference type="InterPro" id="IPR045864">
    <property type="entry name" value="aa-tRNA-synth_II/BPL/LPL"/>
</dbReference>
<name>A0A1E4SRM0_9ASCO</name>
<feature type="domain" description="RWD" evidence="17">
    <location>
        <begin position="16"/>
        <end position="128"/>
    </location>
</feature>
<proteinExistence type="inferred from homology"/>
<comment type="catalytic activity">
    <reaction evidence="10">
        <text>L-seryl-[protein] + ATP = O-phospho-L-seryl-[protein] + ADP + H(+)</text>
        <dbReference type="Rhea" id="RHEA:17989"/>
        <dbReference type="Rhea" id="RHEA-COMP:9863"/>
        <dbReference type="Rhea" id="RHEA-COMP:11604"/>
        <dbReference type="ChEBI" id="CHEBI:15378"/>
        <dbReference type="ChEBI" id="CHEBI:29999"/>
        <dbReference type="ChEBI" id="CHEBI:30616"/>
        <dbReference type="ChEBI" id="CHEBI:83421"/>
        <dbReference type="ChEBI" id="CHEBI:456216"/>
        <dbReference type="EC" id="2.7.11.1"/>
    </reaction>
    <physiologicalReaction direction="left-to-right" evidence="10">
        <dbReference type="Rhea" id="RHEA:17990"/>
    </physiologicalReaction>
</comment>